<evidence type="ECO:0000313" key="2">
    <source>
        <dbReference type="Proteomes" id="UP001373714"/>
    </source>
</evidence>
<evidence type="ECO:0000313" key="1">
    <source>
        <dbReference type="EMBL" id="KAK6361383.1"/>
    </source>
</evidence>
<dbReference type="AlphaFoldDB" id="A0AAV9VHS5"/>
<accession>A0AAV9VHS5</accession>
<reference evidence="1 2" key="1">
    <citation type="submission" date="2019-10" db="EMBL/GenBank/DDBJ databases">
        <authorList>
            <person name="Palmer J.M."/>
        </authorList>
    </citation>
    <scope>NUCLEOTIDE SEQUENCE [LARGE SCALE GENOMIC DNA]</scope>
    <source>
        <strain evidence="1 2">TWF730</strain>
    </source>
</reference>
<dbReference type="PANTHER" id="PTHR30613:SF1">
    <property type="entry name" value="DUF1479 DOMAIN PROTEIN (AFU_ORTHOLOGUE AFUA_5G09280)"/>
    <property type="match status" value="1"/>
</dbReference>
<comment type="caution">
    <text evidence="1">The sequence shown here is derived from an EMBL/GenBank/DDBJ whole genome shotgun (WGS) entry which is preliminary data.</text>
</comment>
<dbReference type="SUPFAM" id="SSF51197">
    <property type="entry name" value="Clavaminate synthase-like"/>
    <property type="match status" value="1"/>
</dbReference>
<dbReference type="Pfam" id="PF07350">
    <property type="entry name" value="Gig2-like"/>
    <property type="match status" value="1"/>
</dbReference>
<gene>
    <name evidence="1" type="ORF">TWF730_005116</name>
</gene>
<dbReference type="EMBL" id="JAVHNS010000002">
    <property type="protein sequence ID" value="KAK6361383.1"/>
    <property type="molecule type" value="Genomic_DNA"/>
</dbReference>
<protein>
    <recommendedName>
        <fullName evidence="3">DUF1479-domain-containing protein</fullName>
    </recommendedName>
</protein>
<dbReference type="InterPro" id="IPR010856">
    <property type="entry name" value="Gig2-like"/>
</dbReference>
<evidence type="ECO:0008006" key="3">
    <source>
        <dbReference type="Google" id="ProtNLM"/>
    </source>
</evidence>
<dbReference type="Gene3D" id="2.60.120.330">
    <property type="entry name" value="B-lactam Antibiotic, Isopenicillin N Synthase, Chain"/>
    <property type="match status" value="1"/>
</dbReference>
<organism evidence="1 2">
    <name type="scientific">Orbilia blumenaviensis</name>
    <dbReference type="NCBI Taxonomy" id="1796055"/>
    <lineage>
        <taxon>Eukaryota</taxon>
        <taxon>Fungi</taxon>
        <taxon>Dikarya</taxon>
        <taxon>Ascomycota</taxon>
        <taxon>Pezizomycotina</taxon>
        <taxon>Orbiliomycetes</taxon>
        <taxon>Orbiliales</taxon>
        <taxon>Orbiliaceae</taxon>
        <taxon>Orbilia</taxon>
    </lineage>
</organism>
<dbReference type="Proteomes" id="UP001373714">
    <property type="component" value="Unassembled WGS sequence"/>
</dbReference>
<dbReference type="InterPro" id="IPR027443">
    <property type="entry name" value="IPNS-like_sf"/>
</dbReference>
<name>A0AAV9VHS5_9PEZI</name>
<sequence>MPGRIHEWPAWPEYNTDNSTCQDQDFINAKKAIIEEFGPENLQKAWIRVCQDLSSVTDEIIRLGNEIIPICSAEYIVENGFSSDEQEWIKRTGCAIVRGVIPRKEADMLYTEMHQYISDNRDRIKAWPAETPSMYEIYDSPAQNAIRSHPNHLRLQKLLNGLWHDKSGETSSDPLIYYDGVRDRPPKQVFLGLGPHIDAGSLSRWAAPTYRKVYQSIFCGHPENHDAWDLEVRKDAVQDLFKAPSHSSVFRAFQGWTALTPSKAREASILLYPNVATTIAYLLLRPFFNPPKDEADIMDATKWTFNESGCCFPGTEKEESQYLSRSSHPHLRLEECMMHVPDIQAGDTVWWHSDLCHAVDPEHGGAQNASVAFIAAVPTTEMTKTYIKQQLLDGLAGRQPSDSQGKVNETLLKGYQGHGSLSEDARRAFGYYI</sequence>
<proteinExistence type="predicted"/>
<dbReference type="PANTHER" id="PTHR30613">
    <property type="entry name" value="UNCHARACTERIZED PROTEIN YBIU-RELATED"/>
    <property type="match status" value="1"/>
</dbReference>
<keyword evidence="2" id="KW-1185">Reference proteome</keyword>